<dbReference type="Proteomes" id="UP001501581">
    <property type="component" value="Unassembled WGS sequence"/>
</dbReference>
<proteinExistence type="predicted"/>
<dbReference type="Pfam" id="PF18998">
    <property type="entry name" value="Flg_new_2"/>
    <property type="match status" value="8"/>
</dbReference>
<protein>
    <recommendedName>
        <fullName evidence="3">Bacterial repeat domain-containing protein</fullName>
    </recommendedName>
</protein>
<feature type="region of interest" description="Disordered" evidence="1">
    <location>
        <begin position="28"/>
        <end position="61"/>
    </location>
</feature>
<name>A0ABN1TTB1_9ACTN</name>
<feature type="domain" description="Bacterial repeat" evidence="3">
    <location>
        <begin position="138"/>
        <end position="205"/>
    </location>
</feature>
<comment type="caution">
    <text evidence="4">The sequence shown here is derived from an EMBL/GenBank/DDBJ whole genome shotgun (WGS) entry which is preliminary data.</text>
</comment>
<evidence type="ECO:0000313" key="4">
    <source>
        <dbReference type="EMBL" id="GAA1100819.1"/>
    </source>
</evidence>
<keyword evidence="2" id="KW-0732">Signal</keyword>
<dbReference type="EMBL" id="BAAALG010000007">
    <property type="protein sequence ID" value="GAA1100819.1"/>
    <property type="molecule type" value="Genomic_DNA"/>
</dbReference>
<feature type="compositionally biased region" description="Acidic residues" evidence="1">
    <location>
        <begin position="44"/>
        <end position="61"/>
    </location>
</feature>
<accession>A0ABN1TTB1</accession>
<evidence type="ECO:0000256" key="2">
    <source>
        <dbReference type="SAM" id="SignalP"/>
    </source>
</evidence>
<feature type="domain" description="Bacterial repeat" evidence="3">
    <location>
        <begin position="280"/>
        <end position="349"/>
    </location>
</feature>
<sequence length="1158" mass="118434">MCRRHLRALAAGLLTIAVLLGSVGTPLEHAAADSGCPPAGQLPADDENGPTGPGDDDEDDGEAAERFAVSYTAAPGGAITGDLAQRIEKGADATPVTAVPDAGHTFVDWSDGVSTARRHDRDVSAKIDVEARFAAITYDLTYAAGSNGTLGGSTTQTVAHGTDGTAVTAVPDTGYAFVRWSDGNTDNPRQDLDVTDDLSVTAEFAVLTFRARYLAGPGGAVTGDTDQTVAWGADATPVTAVSGASHRFVRWSDGSTANPRADLALAADLTVTAEFARLRYDLTYTAGPGGTLSGDLAQSVEHGDDGTAVSAVPAAGQHFLRWSDGSTANPRTDLDVTAHLAVTAIFEVNTYALTYLPGANGTVSPSAPATVEHGEDGPAVSVTPDAGYRFVRWSDGSTANPRTDLDVTADLTVTAEYELITYTVRYLADSGGSIGGTATQTVAHGSSSTVVTAVPDVGHEFVQWGDGNTDATRSDGPITADMSITAFFATSSYTLAYTAGTGGTITGTATQYVNHGSDGSAITAVPDTGYRFVRWSDGSTANPRTDLSVVGDLSVSAVFEKLSYTLTYTAGTGGTLSGTTTQSVEHGEDGTAVTAVPDAGYTFTQWSDGVTANPRTDAGVTASMSVNAEFSDAVVLPLHGDVAGSVPAAGGQLRVKNTGAAAAEYLLVPTNLSGSALSMTTSITGNAASVLADQTGSAAANADADATRRRDQVGFAEAARAGTVGGTPLVPAAGVPAGVVPAVGDTWRLNREMGAGCASGTGTNAVVKAVGDHAILVGDDQNPTYGGGLAPLATETDYHNELLKAFDETIYPAVTGAFGAPSDVDANGRVVIFVTRGLNELAPPASSTIVTELTRPLDLLEKSECALSNEGEVIYLMAPDANGEVNSNVRTVSSTYGNSLPALARQLGLLINDGARLDAGAALDGTWLSMALADAASERTFYGASVGLTPLANILVTQLTTGPNASKRVAAFNTYANTNFTRLRGWLQSPQNSGLLADGGTGAARGAGWAFLRYAADRHANGSPAAEEAFWSALASATGTPAAAFTAVTGADIQVWYRDFVLAMFLDDQADAGLLGASGKWAQPSWSFRSLFIALNGSYQLTNVALAVDGSATTSYARGGGSVYLRFAVAAGATTALTFTPTSWPGGASMGYRVVRLR</sequence>
<evidence type="ECO:0000256" key="1">
    <source>
        <dbReference type="SAM" id="MobiDB-lite"/>
    </source>
</evidence>
<feature type="domain" description="Bacterial repeat" evidence="3">
    <location>
        <begin position="422"/>
        <end position="490"/>
    </location>
</feature>
<feature type="signal peptide" evidence="2">
    <location>
        <begin position="1"/>
        <end position="30"/>
    </location>
</feature>
<feature type="domain" description="Bacterial repeat" evidence="3">
    <location>
        <begin position="564"/>
        <end position="632"/>
    </location>
</feature>
<feature type="chain" id="PRO_5047473958" description="Bacterial repeat domain-containing protein" evidence="2">
    <location>
        <begin position="31"/>
        <end position="1158"/>
    </location>
</feature>
<evidence type="ECO:0000313" key="5">
    <source>
        <dbReference type="Proteomes" id="UP001501581"/>
    </source>
</evidence>
<evidence type="ECO:0000259" key="3">
    <source>
        <dbReference type="Pfam" id="PF18998"/>
    </source>
</evidence>
<feature type="domain" description="Bacterial repeat" evidence="3">
    <location>
        <begin position="68"/>
        <end position="136"/>
    </location>
</feature>
<feature type="domain" description="Bacterial repeat" evidence="3">
    <location>
        <begin position="215"/>
        <end position="277"/>
    </location>
</feature>
<dbReference type="InterPro" id="IPR044060">
    <property type="entry name" value="Bacterial_rp_domain"/>
</dbReference>
<keyword evidence="5" id="KW-1185">Reference proteome</keyword>
<reference evidence="4 5" key="1">
    <citation type="journal article" date="2019" name="Int. J. Syst. Evol. Microbiol.">
        <title>The Global Catalogue of Microorganisms (GCM) 10K type strain sequencing project: providing services to taxonomists for standard genome sequencing and annotation.</title>
        <authorList>
            <consortium name="The Broad Institute Genomics Platform"/>
            <consortium name="The Broad Institute Genome Sequencing Center for Infectious Disease"/>
            <person name="Wu L."/>
            <person name="Ma J."/>
        </authorList>
    </citation>
    <scope>NUCLEOTIDE SEQUENCE [LARGE SCALE GENOMIC DNA]</scope>
    <source>
        <strain evidence="4 5">JCM 13008</strain>
    </source>
</reference>
<feature type="domain" description="Bacterial repeat" evidence="3">
    <location>
        <begin position="351"/>
        <end position="420"/>
    </location>
</feature>
<organism evidence="4 5">
    <name type="scientific">Nocardioides dubius</name>
    <dbReference type="NCBI Taxonomy" id="317019"/>
    <lineage>
        <taxon>Bacteria</taxon>
        <taxon>Bacillati</taxon>
        <taxon>Actinomycetota</taxon>
        <taxon>Actinomycetes</taxon>
        <taxon>Propionibacteriales</taxon>
        <taxon>Nocardioidaceae</taxon>
        <taxon>Nocardioides</taxon>
    </lineage>
</organism>
<feature type="domain" description="Bacterial repeat" evidence="3">
    <location>
        <begin position="493"/>
        <end position="561"/>
    </location>
</feature>
<gene>
    <name evidence="4" type="ORF">GCM10009668_18600</name>
</gene>